<evidence type="ECO:0000313" key="2">
    <source>
        <dbReference type="Proteomes" id="UP000309997"/>
    </source>
</evidence>
<comment type="caution">
    <text evidence="1">The sequence shown here is derived from an EMBL/GenBank/DDBJ whole genome shotgun (WGS) entry which is preliminary data.</text>
</comment>
<gene>
    <name evidence="1" type="ORF">D5086_004767</name>
</gene>
<proteinExistence type="predicted"/>
<organism evidence="1 2">
    <name type="scientific">Populus alba</name>
    <name type="common">White poplar</name>
    <dbReference type="NCBI Taxonomy" id="43335"/>
    <lineage>
        <taxon>Eukaryota</taxon>
        <taxon>Viridiplantae</taxon>
        <taxon>Streptophyta</taxon>
        <taxon>Embryophyta</taxon>
        <taxon>Tracheophyta</taxon>
        <taxon>Spermatophyta</taxon>
        <taxon>Magnoliopsida</taxon>
        <taxon>eudicotyledons</taxon>
        <taxon>Gunneridae</taxon>
        <taxon>Pentapetalae</taxon>
        <taxon>rosids</taxon>
        <taxon>fabids</taxon>
        <taxon>Malpighiales</taxon>
        <taxon>Salicaceae</taxon>
        <taxon>Saliceae</taxon>
        <taxon>Populus</taxon>
    </lineage>
</organism>
<reference evidence="1 2" key="1">
    <citation type="journal article" date="2024" name="Plant Biotechnol. J.">
        <title>Genome and CRISPR/Cas9 system of a widespread forest tree (Populus alba) in the world.</title>
        <authorList>
            <person name="Liu Y.J."/>
            <person name="Jiang P.F."/>
            <person name="Han X.M."/>
            <person name="Li X.Y."/>
            <person name="Wang H.M."/>
            <person name="Wang Y.J."/>
            <person name="Wang X.X."/>
            <person name="Zeng Q.Y."/>
        </authorList>
    </citation>
    <scope>NUCLEOTIDE SEQUENCE [LARGE SCALE GENOMIC DNA]</scope>
    <source>
        <strain evidence="2">cv. PAL-ZL1</strain>
    </source>
</reference>
<dbReference type="EMBL" id="RCHU02000002">
    <property type="protein sequence ID" value="KAL3603908.1"/>
    <property type="molecule type" value="Genomic_DNA"/>
</dbReference>
<evidence type="ECO:0000313" key="1">
    <source>
        <dbReference type="EMBL" id="KAL3603908.1"/>
    </source>
</evidence>
<accession>A0ACC4CSQ6</accession>
<name>A0ACC4CSQ6_POPAL</name>
<keyword evidence="2" id="KW-1185">Reference proteome</keyword>
<sequence>MESMAATIGVPVPVSRFLSMLCGDDSSEFLPPIRAESIWQALVRCPFRGFPLIFVIWVLLKSSLLGVHAVELPYDETIVMSEWMVPQEESESSDSDHGKSYKRIKASSLSSFTALSCTMR</sequence>
<dbReference type="Proteomes" id="UP000309997">
    <property type="component" value="Unassembled WGS sequence"/>
</dbReference>
<protein>
    <submittedName>
        <fullName evidence="1">Uncharacterized protein</fullName>
    </submittedName>
</protein>